<evidence type="ECO:0000313" key="1">
    <source>
        <dbReference type="EMBL" id="CAH3033337.1"/>
    </source>
</evidence>
<keyword evidence="2" id="KW-1185">Reference proteome</keyword>
<accession>A0ABN8MQ23</accession>
<gene>
    <name evidence="1" type="ORF">PLOB_00016462</name>
</gene>
<reference evidence="1 2" key="1">
    <citation type="submission" date="2022-05" db="EMBL/GenBank/DDBJ databases">
        <authorList>
            <consortium name="Genoscope - CEA"/>
            <person name="William W."/>
        </authorList>
    </citation>
    <scope>NUCLEOTIDE SEQUENCE [LARGE SCALE GENOMIC DNA]</scope>
</reference>
<dbReference type="Proteomes" id="UP001159405">
    <property type="component" value="Unassembled WGS sequence"/>
</dbReference>
<evidence type="ECO:0000313" key="2">
    <source>
        <dbReference type="Proteomes" id="UP001159405"/>
    </source>
</evidence>
<dbReference type="PANTHER" id="PTHR46704:SF1">
    <property type="entry name" value="TELOMERE LENGTH REGULATION PROTEIN TEL2 HOMOLOG"/>
    <property type="match status" value="1"/>
</dbReference>
<dbReference type="EMBL" id="CALNXK010000002">
    <property type="protein sequence ID" value="CAH3033337.1"/>
    <property type="molecule type" value="Genomic_DNA"/>
</dbReference>
<proteinExistence type="predicted"/>
<sequence length="225" mass="25097">MFAGKSRQRRYIPVHRIPLSEEKRKSPLAFHAITGCGTTSQFYGVGKASAWKVFQDAPDLLEHLGEESQISADVLAKAEAFVCKLYNPGTQELKINKERAAAFRKSKKDLDTLPPTQDALILHTKRANYQTMVWNKALEPCPSLPKPEDSGWYYSEVHLKPKLMTRDEVSAACLQLAYCGCSREGGCCVNQRCTCVQLSLSFSKACKCGDRCRNDRNTTAEANKA</sequence>
<protein>
    <submittedName>
        <fullName evidence="1">Uncharacterized protein</fullName>
    </submittedName>
</protein>
<organism evidence="1 2">
    <name type="scientific">Porites lobata</name>
    <dbReference type="NCBI Taxonomy" id="104759"/>
    <lineage>
        <taxon>Eukaryota</taxon>
        <taxon>Metazoa</taxon>
        <taxon>Cnidaria</taxon>
        <taxon>Anthozoa</taxon>
        <taxon>Hexacorallia</taxon>
        <taxon>Scleractinia</taxon>
        <taxon>Fungiina</taxon>
        <taxon>Poritidae</taxon>
        <taxon>Porites</taxon>
    </lineage>
</organism>
<dbReference type="PANTHER" id="PTHR46704">
    <property type="entry name" value="CXC DOMAIN-CONTAINING PROTEIN-RELATED"/>
    <property type="match status" value="1"/>
</dbReference>
<comment type="caution">
    <text evidence="1">The sequence shown here is derived from an EMBL/GenBank/DDBJ whole genome shotgun (WGS) entry which is preliminary data.</text>
</comment>
<name>A0ABN8MQ23_9CNID</name>